<protein>
    <submittedName>
        <fullName evidence="1">Uncharacterized protein</fullName>
    </submittedName>
</protein>
<comment type="caution">
    <text evidence="1">The sequence shown here is derived from an EMBL/GenBank/DDBJ whole genome shotgun (WGS) entry which is preliminary data.</text>
</comment>
<dbReference type="Gene3D" id="1.10.10.10">
    <property type="entry name" value="Winged helix-like DNA-binding domain superfamily/Winged helix DNA-binding domain"/>
    <property type="match status" value="1"/>
</dbReference>
<accession>A0ABD5YDY3</accession>
<proteinExistence type="predicted"/>
<dbReference type="SUPFAM" id="SSF46785">
    <property type="entry name" value="Winged helix' DNA-binding domain"/>
    <property type="match status" value="1"/>
</dbReference>
<keyword evidence="2" id="KW-1185">Reference proteome</keyword>
<dbReference type="EMBL" id="JBHSZZ010000013">
    <property type="protein sequence ID" value="MFC7185890.1"/>
    <property type="molecule type" value="Genomic_DNA"/>
</dbReference>
<gene>
    <name evidence="1" type="ORF">ACFQMK_03100</name>
</gene>
<dbReference type="AlphaFoldDB" id="A0ABD5YDY3"/>
<name>A0ABD5YDY3_9EURY</name>
<evidence type="ECO:0000313" key="2">
    <source>
        <dbReference type="Proteomes" id="UP001596390"/>
    </source>
</evidence>
<dbReference type="InterPro" id="IPR036390">
    <property type="entry name" value="WH_DNA-bd_sf"/>
</dbReference>
<evidence type="ECO:0000313" key="1">
    <source>
        <dbReference type="EMBL" id="MFC7185890.1"/>
    </source>
</evidence>
<organism evidence="1 2">
    <name type="scientific">Halorubrum yunnanense</name>
    <dbReference type="NCBI Taxonomy" id="1526162"/>
    <lineage>
        <taxon>Archaea</taxon>
        <taxon>Methanobacteriati</taxon>
        <taxon>Methanobacteriota</taxon>
        <taxon>Stenosarchaea group</taxon>
        <taxon>Halobacteria</taxon>
        <taxon>Halobacteriales</taxon>
        <taxon>Haloferacaceae</taxon>
        <taxon>Halorubrum</taxon>
    </lineage>
</organism>
<dbReference type="InterPro" id="IPR036388">
    <property type="entry name" value="WH-like_DNA-bd_sf"/>
</dbReference>
<sequence length="119" mass="13214">MDEQSTDEYTRLVEENGLALLFANRVRARVVATLFYASEPLSVERIAAGAGVDQSVVHEALDELGRFGILAVDRVEGRDPDRYAIDESDDLAEALRSVAELATERYRQEEIDIPSGDDE</sequence>
<dbReference type="Proteomes" id="UP001596390">
    <property type="component" value="Unassembled WGS sequence"/>
</dbReference>
<reference evidence="1 2" key="1">
    <citation type="journal article" date="2019" name="Int. J. Syst. Evol. Microbiol.">
        <title>The Global Catalogue of Microorganisms (GCM) 10K type strain sequencing project: providing services to taxonomists for standard genome sequencing and annotation.</title>
        <authorList>
            <consortium name="The Broad Institute Genomics Platform"/>
            <consortium name="The Broad Institute Genome Sequencing Center for Infectious Disease"/>
            <person name="Wu L."/>
            <person name="Ma J."/>
        </authorList>
    </citation>
    <scope>NUCLEOTIDE SEQUENCE [LARGE SCALE GENOMIC DNA]</scope>
    <source>
        <strain evidence="1 2">Q85</strain>
    </source>
</reference>
<dbReference type="RefSeq" id="WP_267662871.1">
    <property type="nucleotide sequence ID" value="NZ_JAODIX010000013.1"/>
</dbReference>